<accession>A0A2P4UP49</accession>
<feature type="compositionally biased region" description="Polar residues" evidence="1">
    <location>
        <begin position="337"/>
        <end position="347"/>
    </location>
</feature>
<evidence type="ECO:0000256" key="1">
    <source>
        <dbReference type="SAM" id="MobiDB-lite"/>
    </source>
</evidence>
<feature type="compositionally biased region" description="Basic and acidic residues" evidence="1">
    <location>
        <begin position="397"/>
        <end position="410"/>
    </location>
</feature>
<organism evidence="3 4">
    <name type="scientific">Actinomadura rubteroloni</name>
    <dbReference type="NCBI Taxonomy" id="1926885"/>
    <lineage>
        <taxon>Bacteria</taxon>
        <taxon>Bacillati</taxon>
        <taxon>Actinomycetota</taxon>
        <taxon>Actinomycetes</taxon>
        <taxon>Streptosporangiales</taxon>
        <taxon>Thermomonosporaceae</taxon>
        <taxon>Actinomadura</taxon>
    </lineage>
</organism>
<keyword evidence="2" id="KW-0472">Membrane</keyword>
<feature type="compositionally biased region" description="Basic and acidic residues" evidence="1">
    <location>
        <begin position="425"/>
        <end position="436"/>
    </location>
</feature>
<dbReference type="RefSeq" id="WP_103561727.1">
    <property type="nucleotide sequence ID" value="NZ_MTBP01000001.1"/>
</dbReference>
<dbReference type="AlphaFoldDB" id="A0A2P4UP49"/>
<name>A0A2P4UP49_9ACTN</name>
<evidence type="ECO:0000313" key="4">
    <source>
        <dbReference type="Proteomes" id="UP000242367"/>
    </source>
</evidence>
<keyword evidence="2" id="KW-0812">Transmembrane</keyword>
<gene>
    <name evidence="3" type="ORF">BTM25_12210</name>
</gene>
<sequence length="436" mass="44351">MSGTFNSYGSLMSAAQMTAGGAQIVLPPVIWIATEFKLANGNPVNLEKAAESWDKTAKGLQKTAQELKQSLQAIPAQAWTAQDRDAYAKKVDEFCQQLDIVATFCQAVSIALIAYAYAMLVYAIFAMGMGVFVAALAVAFIAAAAGVFTAVACPEIEAVAATCLTITTVATGILGAAASIAGMVFQGGAMLAALQEYAHGDEGALTDFRQAEATGAATALANGAQNAINAGLTVAGARGMGKGSPISNVDLDADRNANHTWNIGGGATYKTPTGTEITGGGHVKWGDHGLAGGDLSGGVKVGGVASVNGNAEYTDEDGIGQGKGGEIKYGAQGTLSTPDSLGFNNPTRLPDPNGGKNDSLPLPSAGITGGISGSHNFGDGSGTISGNAGVQVNGQDGYKRTETYADDGKGGYKTTDQTDTPFYTKKKEDKAPPWDL</sequence>
<dbReference type="Gene3D" id="1.10.287.1060">
    <property type="entry name" value="ESAT-6-like"/>
    <property type="match status" value="1"/>
</dbReference>
<protein>
    <submittedName>
        <fullName evidence="3">Uncharacterized protein</fullName>
    </submittedName>
</protein>
<keyword evidence="2" id="KW-1133">Transmembrane helix</keyword>
<evidence type="ECO:0000313" key="3">
    <source>
        <dbReference type="EMBL" id="POM26813.1"/>
    </source>
</evidence>
<evidence type="ECO:0000256" key="2">
    <source>
        <dbReference type="SAM" id="Phobius"/>
    </source>
</evidence>
<comment type="caution">
    <text evidence="3">The sequence shown here is derived from an EMBL/GenBank/DDBJ whole genome shotgun (WGS) entry which is preliminary data.</text>
</comment>
<dbReference type="Proteomes" id="UP000242367">
    <property type="component" value="Unassembled WGS sequence"/>
</dbReference>
<feature type="transmembrane region" description="Helical" evidence="2">
    <location>
        <begin position="132"/>
        <end position="152"/>
    </location>
</feature>
<feature type="transmembrane region" description="Helical" evidence="2">
    <location>
        <begin position="100"/>
        <end position="125"/>
    </location>
</feature>
<feature type="region of interest" description="Disordered" evidence="1">
    <location>
        <begin position="337"/>
        <end position="436"/>
    </location>
</feature>
<feature type="compositionally biased region" description="Polar residues" evidence="1">
    <location>
        <begin position="382"/>
        <end position="394"/>
    </location>
</feature>
<proteinExistence type="predicted"/>
<keyword evidence="4" id="KW-1185">Reference proteome</keyword>
<feature type="transmembrane region" description="Helical" evidence="2">
    <location>
        <begin position="158"/>
        <end position="185"/>
    </location>
</feature>
<dbReference type="EMBL" id="MTBP01000001">
    <property type="protein sequence ID" value="POM26813.1"/>
    <property type="molecule type" value="Genomic_DNA"/>
</dbReference>
<reference evidence="3 4" key="1">
    <citation type="journal article" date="2017" name="Chemistry">
        <title>Isolation, Biosynthesis and Chemical Modifications of Rubterolones A-F: Rare Tropolone Alkaloids from Actinomadura sp. 5-2.</title>
        <authorList>
            <person name="Guo H."/>
            <person name="Benndorf R."/>
            <person name="Leichnitz D."/>
            <person name="Klassen J.L."/>
            <person name="Vollmers J."/>
            <person name="Gorls H."/>
            <person name="Steinacker M."/>
            <person name="Weigel C."/>
            <person name="Dahse H.M."/>
            <person name="Kaster A.K."/>
            <person name="de Beer Z.W."/>
            <person name="Poulsen M."/>
            <person name="Beemelmanns C."/>
        </authorList>
    </citation>
    <scope>NUCLEOTIDE SEQUENCE [LARGE SCALE GENOMIC DNA]</scope>
    <source>
        <strain evidence="3 4">5-2</strain>
    </source>
</reference>